<dbReference type="InterPro" id="IPR002347">
    <property type="entry name" value="SDR_fam"/>
</dbReference>
<dbReference type="Proteomes" id="UP000614261">
    <property type="component" value="Unassembled WGS sequence"/>
</dbReference>
<dbReference type="RefSeq" id="WP_188513637.1">
    <property type="nucleotide sequence ID" value="NZ_BMGD01000002.1"/>
</dbReference>
<comment type="caution">
    <text evidence="3">The sequence shown here is derived from an EMBL/GenBank/DDBJ whole genome shotgun (WGS) entry which is preliminary data.</text>
</comment>
<dbReference type="PANTHER" id="PTHR43639">
    <property type="entry name" value="OXIDOREDUCTASE, SHORT-CHAIN DEHYDROGENASE/REDUCTASE FAMILY (AFU_ORTHOLOGUE AFUA_5G02870)"/>
    <property type="match status" value="1"/>
</dbReference>
<dbReference type="EMBL" id="BMGD01000002">
    <property type="protein sequence ID" value="GGB60236.1"/>
    <property type="molecule type" value="Genomic_DNA"/>
</dbReference>
<evidence type="ECO:0000256" key="2">
    <source>
        <dbReference type="ARBA" id="ARBA00023002"/>
    </source>
</evidence>
<keyword evidence="4" id="KW-1185">Reference proteome</keyword>
<dbReference type="InterPro" id="IPR036291">
    <property type="entry name" value="NAD(P)-bd_dom_sf"/>
</dbReference>
<evidence type="ECO:0000313" key="4">
    <source>
        <dbReference type="Proteomes" id="UP000614261"/>
    </source>
</evidence>
<dbReference type="Gene3D" id="3.40.50.720">
    <property type="entry name" value="NAD(P)-binding Rossmann-like Domain"/>
    <property type="match status" value="1"/>
</dbReference>
<reference evidence="4" key="1">
    <citation type="journal article" date="2019" name="Int. J. Syst. Evol. Microbiol.">
        <title>The Global Catalogue of Microorganisms (GCM) 10K type strain sequencing project: providing services to taxonomists for standard genome sequencing and annotation.</title>
        <authorList>
            <consortium name="The Broad Institute Genomics Platform"/>
            <consortium name="The Broad Institute Genome Sequencing Center for Infectious Disease"/>
            <person name="Wu L."/>
            <person name="Ma J."/>
        </authorList>
    </citation>
    <scope>NUCLEOTIDE SEQUENCE [LARGE SCALE GENOMIC DNA]</scope>
    <source>
        <strain evidence="4">CGMCC 1.12851</strain>
    </source>
</reference>
<proteinExistence type="inferred from homology"/>
<accession>A0ABQ1J855</accession>
<keyword evidence="2" id="KW-0560">Oxidoreductase</keyword>
<gene>
    <name evidence="3" type="ORF">GCM10010833_13860</name>
</gene>
<dbReference type="Pfam" id="PF13561">
    <property type="entry name" value="adh_short_C2"/>
    <property type="match status" value="1"/>
</dbReference>
<dbReference type="PANTHER" id="PTHR43639:SF1">
    <property type="entry name" value="SHORT-CHAIN DEHYDROGENASE_REDUCTASE FAMILY PROTEIN"/>
    <property type="match status" value="1"/>
</dbReference>
<comment type="similarity">
    <text evidence="1">Belongs to the short-chain dehydrogenases/reductases (SDR) family.</text>
</comment>
<dbReference type="SUPFAM" id="SSF51735">
    <property type="entry name" value="NAD(P)-binding Rossmann-fold domains"/>
    <property type="match status" value="1"/>
</dbReference>
<name>A0ABQ1J855_9SPHN</name>
<organism evidence="3 4">
    <name type="scientific">Blastomonas aquatica</name>
    <dbReference type="NCBI Taxonomy" id="1510276"/>
    <lineage>
        <taxon>Bacteria</taxon>
        <taxon>Pseudomonadati</taxon>
        <taxon>Pseudomonadota</taxon>
        <taxon>Alphaproteobacteria</taxon>
        <taxon>Sphingomonadales</taxon>
        <taxon>Sphingomonadaceae</taxon>
        <taxon>Blastomonas</taxon>
    </lineage>
</organism>
<evidence type="ECO:0000313" key="3">
    <source>
        <dbReference type="EMBL" id="GGB60236.1"/>
    </source>
</evidence>
<sequence length="261" mass="27593">MSVAGTARIALVTGGCRRVGAGIAAELARNGWALALHGHRDAVPEPGLAATLADIGTIWHGFVADLALPEAPGELMAQVVAHFGRAPDLLVNNASLFSYDDLGSMTPQMLSDHFAVNTFAPVLLARDLVEASSEGAQPAVVQIIDQRVRNPNGDQLSYTLSKQALAESIRTLARAFGARARVNGVAPGLTLATTDYDDAQMERLAARMPLGRLSAPQDIARAVRHLADAPAITGQLLFVDGGAHMLSLERDFVFLDKQDEA</sequence>
<dbReference type="PRINTS" id="PR00081">
    <property type="entry name" value="GDHRDH"/>
</dbReference>
<evidence type="ECO:0000256" key="1">
    <source>
        <dbReference type="ARBA" id="ARBA00006484"/>
    </source>
</evidence>
<protein>
    <submittedName>
        <fullName evidence="3">Short chain dehydrogenase</fullName>
    </submittedName>
</protein>